<keyword evidence="9" id="KW-0902">Two-component regulatory system</keyword>
<evidence type="ECO:0000313" key="14">
    <source>
        <dbReference type="EMBL" id="SFM56757.1"/>
    </source>
</evidence>
<evidence type="ECO:0000256" key="8">
    <source>
        <dbReference type="ARBA" id="ARBA00022989"/>
    </source>
</evidence>
<dbReference type="STRING" id="1720063.SAMN05216217_10833"/>
<feature type="transmembrane region" description="Helical" evidence="11">
    <location>
        <begin position="177"/>
        <end position="201"/>
    </location>
</feature>
<dbReference type="Gene3D" id="3.30.565.10">
    <property type="entry name" value="Histidine kinase-like ATPase, C-terminal domain"/>
    <property type="match status" value="1"/>
</dbReference>
<organism evidence="14 15">
    <name type="scientific">Halopseudomonas yangmingensis</name>
    <dbReference type="NCBI Taxonomy" id="1720063"/>
    <lineage>
        <taxon>Bacteria</taxon>
        <taxon>Pseudomonadati</taxon>
        <taxon>Pseudomonadota</taxon>
        <taxon>Gammaproteobacteria</taxon>
        <taxon>Pseudomonadales</taxon>
        <taxon>Pseudomonadaceae</taxon>
        <taxon>Halopseudomonas</taxon>
    </lineage>
</organism>
<comment type="subcellular location">
    <subcellularLocation>
        <location evidence="2">Membrane</location>
    </subcellularLocation>
</comment>
<evidence type="ECO:0000313" key="15">
    <source>
        <dbReference type="Proteomes" id="UP000243629"/>
    </source>
</evidence>
<evidence type="ECO:0000256" key="3">
    <source>
        <dbReference type="ARBA" id="ARBA00012438"/>
    </source>
</evidence>
<dbReference type="InterPro" id="IPR050428">
    <property type="entry name" value="TCS_sensor_his_kinase"/>
</dbReference>
<dbReference type="AlphaFoldDB" id="A0A1I4RX11"/>
<dbReference type="PROSITE" id="PS50109">
    <property type="entry name" value="HIS_KIN"/>
    <property type="match status" value="1"/>
</dbReference>
<dbReference type="SUPFAM" id="SSF47384">
    <property type="entry name" value="Homodimeric domain of signal transducing histidine kinase"/>
    <property type="match status" value="1"/>
</dbReference>
<dbReference type="Pfam" id="PF02518">
    <property type="entry name" value="HATPase_c"/>
    <property type="match status" value="1"/>
</dbReference>
<sequence>MRRGWPRSLGLRLLLGSLLWVLLAIALSALLLSWLFEQHLTRQLDAELDRHLHQLIASLEQPADGPLQLRRELSDPRFSRPYSGLYWQLDSLPEHAGLPAVQLRSRSLWDITLPVPDGSGIAPGSPVSQSLPGPQQTQLYARALHATPVRPEQPALLLRVAADQALLDQPLRQFNRVLLASLASLAGGLLLAIFIQLRLALRPLARLRSELRAVHGGQRQQLLGDYPSELQPLVDEFNQVLQDNTASIERARTLAGNLAHALKTPLSVMHNAAQANDSPLAQLFRKQLAQTRQQIDHQLARARVAAALRSPGQRTAVEPVLQSLLRVMRALHAERALQLELQPPSDELAFRGESQDLQEMLGNLLDNACKWASQRVQVSAHAAQGQLQVEIDDDGPGIAEAALEKVMQRGIRADERTPGSGLGLSIVNELAQMYQGRLQLQRSPLGGLRASLRLPLASD</sequence>
<keyword evidence="15" id="KW-1185">Reference proteome</keyword>
<keyword evidence="7 14" id="KW-0418">Kinase</keyword>
<evidence type="ECO:0000256" key="5">
    <source>
        <dbReference type="ARBA" id="ARBA00022679"/>
    </source>
</evidence>
<dbReference type="RefSeq" id="WP_093475651.1">
    <property type="nucleotide sequence ID" value="NZ_FOUI01000008.1"/>
</dbReference>
<feature type="domain" description="HAMP" evidence="13">
    <location>
        <begin position="198"/>
        <end position="249"/>
    </location>
</feature>
<proteinExistence type="predicted"/>
<dbReference type="EMBL" id="FOUI01000008">
    <property type="protein sequence ID" value="SFM56757.1"/>
    <property type="molecule type" value="Genomic_DNA"/>
</dbReference>
<dbReference type="PRINTS" id="PR00344">
    <property type="entry name" value="BCTRLSENSOR"/>
</dbReference>
<evidence type="ECO:0000256" key="1">
    <source>
        <dbReference type="ARBA" id="ARBA00000085"/>
    </source>
</evidence>
<dbReference type="InterPro" id="IPR004358">
    <property type="entry name" value="Sig_transdc_His_kin-like_C"/>
</dbReference>
<evidence type="ECO:0000256" key="11">
    <source>
        <dbReference type="SAM" id="Phobius"/>
    </source>
</evidence>
<feature type="domain" description="Histidine kinase" evidence="12">
    <location>
        <begin position="257"/>
        <end position="458"/>
    </location>
</feature>
<keyword evidence="10 11" id="KW-0472">Membrane</keyword>
<dbReference type="InterPro" id="IPR003660">
    <property type="entry name" value="HAMP_dom"/>
</dbReference>
<dbReference type="Gene3D" id="1.10.287.130">
    <property type="match status" value="1"/>
</dbReference>
<dbReference type="InterPro" id="IPR003594">
    <property type="entry name" value="HATPase_dom"/>
</dbReference>
<dbReference type="InterPro" id="IPR005467">
    <property type="entry name" value="His_kinase_dom"/>
</dbReference>
<accession>A0A1I4RX11</accession>
<evidence type="ECO:0000259" key="12">
    <source>
        <dbReference type="PROSITE" id="PS50109"/>
    </source>
</evidence>
<dbReference type="PROSITE" id="PS50885">
    <property type="entry name" value="HAMP"/>
    <property type="match status" value="1"/>
</dbReference>
<reference evidence="15" key="1">
    <citation type="submission" date="2016-10" db="EMBL/GenBank/DDBJ databases">
        <authorList>
            <person name="Varghese N."/>
            <person name="Submissions S."/>
        </authorList>
    </citation>
    <scope>NUCLEOTIDE SEQUENCE [LARGE SCALE GENOMIC DNA]</scope>
    <source>
        <strain evidence="15">DSM 24213</strain>
    </source>
</reference>
<name>A0A1I4RX11_9GAMM</name>
<dbReference type="SMART" id="SM00387">
    <property type="entry name" value="HATPase_c"/>
    <property type="match status" value="1"/>
</dbReference>
<dbReference type="InterPro" id="IPR036097">
    <property type="entry name" value="HisK_dim/P_sf"/>
</dbReference>
<dbReference type="PANTHER" id="PTHR45436">
    <property type="entry name" value="SENSOR HISTIDINE KINASE YKOH"/>
    <property type="match status" value="1"/>
</dbReference>
<evidence type="ECO:0000256" key="6">
    <source>
        <dbReference type="ARBA" id="ARBA00022692"/>
    </source>
</evidence>
<evidence type="ECO:0000256" key="7">
    <source>
        <dbReference type="ARBA" id="ARBA00022777"/>
    </source>
</evidence>
<dbReference type="PANTHER" id="PTHR45436:SF5">
    <property type="entry name" value="SENSOR HISTIDINE KINASE TRCS"/>
    <property type="match status" value="1"/>
</dbReference>
<dbReference type="Proteomes" id="UP000243629">
    <property type="component" value="Unassembled WGS sequence"/>
</dbReference>
<keyword evidence="4" id="KW-0597">Phosphoprotein</keyword>
<gene>
    <name evidence="14" type="ORF">SAMN05216217_10833</name>
</gene>
<evidence type="ECO:0000256" key="9">
    <source>
        <dbReference type="ARBA" id="ARBA00023012"/>
    </source>
</evidence>
<dbReference type="InterPro" id="IPR036890">
    <property type="entry name" value="HATPase_C_sf"/>
</dbReference>
<keyword evidence="8 11" id="KW-1133">Transmembrane helix</keyword>
<keyword evidence="6 11" id="KW-0812">Transmembrane</keyword>
<protein>
    <recommendedName>
        <fullName evidence="3">histidine kinase</fullName>
        <ecNumber evidence="3">2.7.13.3</ecNumber>
    </recommendedName>
</protein>
<evidence type="ECO:0000256" key="4">
    <source>
        <dbReference type="ARBA" id="ARBA00022553"/>
    </source>
</evidence>
<dbReference type="GO" id="GO:0000155">
    <property type="term" value="F:phosphorelay sensor kinase activity"/>
    <property type="evidence" value="ECO:0007669"/>
    <property type="project" value="InterPro"/>
</dbReference>
<evidence type="ECO:0000259" key="13">
    <source>
        <dbReference type="PROSITE" id="PS50885"/>
    </source>
</evidence>
<evidence type="ECO:0000256" key="2">
    <source>
        <dbReference type="ARBA" id="ARBA00004370"/>
    </source>
</evidence>
<dbReference type="EC" id="2.7.13.3" evidence="3"/>
<evidence type="ECO:0000256" key="10">
    <source>
        <dbReference type="ARBA" id="ARBA00023136"/>
    </source>
</evidence>
<dbReference type="GO" id="GO:0005886">
    <property type="term" value="C:plasma membrane"/>
    <property type="evidence" value="ECO:0007669"/>
    <property type="project" value="TreeGrafter"/>
</dbReference>
<comment type="catalytic activity">
    <reaction evidence="1">
        <text>ATP + protein L-histidine = ADP + protein N-phospho-L-histidine.</text>
        <dbReference type="EC" id="2.7.13.3"/>
    </reaction>
</comment>
<dbReference type="OrthoDB" id="9809567at2"/>
<dbReference type="SUPFAM" id="SSF55874">
    <property type="entry name" value="ATPase domain of HSP90 chaperone/DNA topoisomerase II/histidine kinase"/>
    <property type="match status" value="1"/>
</dbReference>
<keyword evidence="5" id="KW-0808">Transferase</keyword>
<feature type="transmembrane region" description="Helical" evidence="11">
    <location>
        <begin position="12"/>
        <end position="36"/>
    </location>
</feature>